<dbReference type="PANTHER" id="PTHR43662">
    <property type="match status" value="1"/>
</dbReference>
<gene>
    <name evidence="3" type="ORF">JX265_010571</name>
</gene>
<dbReference type="Proteomes" id="UP000829685">
    <property type="component" value="Unassembled WGS sequence"/>
</dbReference>
<dbReference type="InterPro" id="IPR018535">
    <property type="entry name" value="DUF1996"/>
</dbReference>
<dbReference type="Pfam" id="PF09362">
    <property type="entry name" value="DUF1996"/>
    <property type="match status" value="1"/>
</dbReference>
<comment type="caution">
    <text evidence="3">The sequence shown here is derived from an EMBL/GenBank/DDBJ whole genome shotgun (WGS) entry which is preliminary data.</text>
</comment>
<reference evidence="3" key="1">
    <citation type="submission" date="2021-03" db="EMBL/GenBank/DDBJ databases">
        <title>Revisited historic fungal species revealed as producer of novel bioactive compounds through whole genome sequencing and comparative genomics.</title>
        <authorList>
            <person name="Vignolle G.A."/>
            <person name="Hochenegger N."/>
            <person name="Mach R.L."/>
            <person name="Mach-Aigner A.R."/>
            <person name="Javad Rahimi M."/>
            <person name="Salim K.A."/>
            <person name="Chan C.M."/>
            <person name="Lim L.B.L."/>
            <person name="Cai F."/>
            <person name="Druzhinina I.S."/>
            <person name="U'Ren J.M."/>
            <person name="Derntl C."/>
        </authorList>
    </citation>
    <scope>NUCLEOTIDE SEQUENCE</scope>
    <source>
        <strain evidence="3">TUCIM 5799</strain>
    </source>
</reference>
<evidence type="ECO:0000313" key="3">
    <source>
        <dbReference type="EMBL" id="KAI1859094.1"/>
    </source>
</evidence>
<sequence length="367" mass="39948">MKPVAVVSFLVTLIAVTFAKDSRTFAVLRFNNEPGKFSTEGRMDPIVSPGAPAGHSHGVMGGHNFGLTVQGDQLLESNCTNAMIKNDKSNYWVPDLWFQSPRNSTFKKVPLFYMQVYYFFDATNDVIKPFPPGLKMVIGDSSKRTPPATGAIQLDPSRGAIQPVQWVCPANGDPNRYPVDSDGTRAGLQDPTDRGAGAGFPVINCDIAGAPLRQDIHFPSCYNPAAGIDDHKNNMVFPTPNGNKFDCPKGWTHLPHLFYEVYYDTTPFANEWTRDGQTQPYVLSNGDRTGYSSHGDMISGWDTITLQAIIDGCDAGNDGMDKCPRLIGGINTSDRCKIDSAVPNPRDEWLTALPGNNPLSGWGVGGV</sequence>
<feature type="domain" description="DUF1996" evidence="2">
    <location>
        <begin position="44"/>
        <end position="301"/>
    </location>
</feature>
<dbReference type="AlphaFoldDB" id="A0A9Q0AK92"/>
<feature type="signal peptide" evidence="1">
    <location>
        <begin position="1"/>
        <end position="19"/>
    </location>
</feature>
<evidence type="ECO:0000259" key="2">
    <source>
        <dbReference type="Pfam" id="PF09362"/>
    </source>
</evidence>
<dbReference type="EMBL" id="JAFIMR010000035">
    <property type="protein sequence ID" value="KAI1859094.1"/>
    <property type="molecule type" value="Genomic_DNA"/>
</dbReference>
<keyword evidence="4" id="KW-1185">Reference proteome</keyword>
<accession>A0A9Q0AK92</accession>
<name>A0A9Q0AK92_9PEZI</name>
<keyword evidence="1" id="KW-0732">Signal</keyword>
<evidence type="ECO:0000313" key="4">
    <source>
        <dbReference type="Proteomes" id="UP000829685"/>
    </source>
</evidence>
<evidence type="ECO:0000256" key="1">
    <source>
        <dbReference type="SAM" id="SignalP"/>
    </source>
</evidence>
<organism evidence="3 4">
    <name type="scientific">Neoarthrinium moseri</name>
    <dbReference type="NCBI Taxonomy" id="1658444"/>
    <lineage>
        <taxon>Eukaryota</taxon>
        <taxon>Fungi</taxon>
        <taxon>Dikarya</taxon>
        <taxon>Ascomycota</taxon>
        <taxon>Pezizomycotina</taxon>
        <taxon>Sordariomycetes</taxon>
        <taxon>Xylariomycetidae</taxon>
        <taxon>Amphisphaeriales</taxon>
        <taxon>Apiosporaceae</taxon>
        <taxon>Neoarthrinium</taxon>
    </lineage>
</organism>
<protein>
    <recommendedName>
        <fullName evidence="2">DUF1996 domain-containing protein</fullName>
    </recommendedName>
</protein>
<feature type="chain" id="PRO_5040277991" description="DUF1996 domain-containing protein" evidence="1">
    <location>
        <begin position="20"/>
        <end position="367"/>
    </location>
</feature>
<proteinExistence type="predicted"/>
<dbReference type="PANTHER" id="PTHR43662:SF11">
    <property type="entry name" value="WSC DOMAIN-CONTAINING PROTEIN"/>
    <property type="match status" value="1"/>
</dbReference>